<dbReference type="AlphaFoldDB" id="A0A6A4RTK5"/>
<feature type="region of interest" description="Disordered" evidence="1">
    <location>
        <begin position="185"/>
        <end position="209"/>
    </location>
</feature>
<reference evidence="2 3" key="1">
    <citation type="submission" date="2019-06" db="EMBL/GenBank/DDBJ databases">
        <title>Draft genomes of female and male turbot (Scophthalmus maximus).</title>
        <authorList>
            <person name="Xu H."/>
            <person name="Xu X.-W."/>
            <person name="Shao C."/>
            <person name="Chen S."/>
        </authorList>
    </citation>
    <scope>NUCLEOTIDE SEQUENCE [LARGE SCALE GENOMIC DNA]</scope>
    <source>
        <strain evidence="2">Ysfricsl-2016a</strain>
        <tissue evidence="2">Blood</tissue>
    </source>
</reference>
<accession>A0A6A4RTK5</accession>
<evidence type="ECO:0000313" key="3">
    <source>
        <dbReference type="Proteomes" id="UP000438429"/>
    </source>
</evidence>
<feature type="compositionally biased region" description="Basic and acidic residues" evidence="1">
    <location>
        <begin position="192"/>
        <end position="206"/>
    </location>
</feature>
<feature type="region of interest" description="Disordered" evidence="1">
    <location>
        <begin position="107"/>
        <end position="128"/>
    </location>
</feature>
<proteinExistence type="predicted"/>
<evidence type="ECO:0000313" key="2">
    <source>
        <dbReference type="EMBL" id="KAF0023639.1"/>
    </source>
</evidence>
<comment type="caution">
    <text evidence="2">The sequence shown here is derived from an EMBL/GenBank/DDBJ whole genome shotgun (WGS) entry which is preliminary data.</text>
</comment>
<protein>
    <submittedName>
        <fullName evidence="2">Uncharacterized protein</fullName>
    </submittedName>
</protein>
<name>A0A6A4RTK5_SCOMX</name>
<organism evidence="2 3">
    <name type="scientific">Scophthalmus maximus</name>
    <name type="common">Turbot</name>
    <name type="synonym">Psetta maxima</name>
    <dbReference type="NCBI Taxonomy" id="52904"/>
    <lineage>
        <taxon>Eukaryota</taxon>
        <taxon>Metazoa</taxon>
        <taxon>Chordata</taxon>
        <taxon>Craniata</taxon>
        <taxon>Vertebrata</taxon>
        <taxon>Euteleostomi</taxon>
        <taxon>Actinopterygii</taxon>
        <taxon>Neopterygii</taxon>
        <taxon>Teleostei</taxon>
        <taxon>Neoteleostei</taxon>
        <taxon>Acanthomorphata</taxon>
        <taxon>Carangaria</taxon>
        <taxon>Pleuronectiformes</taxon>
        <taxon>Pleuronectoidei</taxon>
        <taxon>Scophthalmidae</taxon>
        <taxon>Scophthalmus</taxon>
    </lineage>
</organism>
<dbReference type="EMBL" id="VEVO01000022">
    <property type="protein sequence ID" value="KAF0023639.1"/>
    <property type="molecule type" value="Genomic_DNA"/>
</dbReference>
<evidence type="ECO:0000256" key="1">
    <source>
        <dbReference type="SAM" id="MobiDB-lite"/>
    </source>
</evidence>
<gene>
    <name evidence="2" type="ORF">F2P81_024269</name>
</gene>
<dbReference type="Proteomes" id="UP000438429">
    <property type="component" value="Unassembled WGS sequence"/>
</dbReference>
<sequence length="227" mass="24923">MWTLHPTERFYTSCRSVTSPRCLRDTGGDPGNGAGERVAPKCYHNIMELGLNLASGDSLYINWKKKKKKKAVKTSDVVDCNCSPVNTVSTVRCRWYERISEGIVRHVLSSPSPPPEEPEGTALPAEAPDVSCYGERGPFVRHQISPVPKADRDRVSSAGVRGGETQAQCPGSGFCLHERAPWIPPTRAGRGRAGDVGRREAPRDRPPGVLSVPLRVKVLPERETHHI</sequence>